<accession>C3YA52</accession>
<dbReference type="PANTHER" id="PTHR23043">
    <property type="entry name" value="HYPOXIA-INDUCIBLE FACTOR 1 ALPHA"/>
    <property type="match status" value="1"/>
</dbReference>
<dbReference type="InterPro" id="IPR000014">
    <property type="entry name" value="PAS"/>
</dbReference>
<dbReference type="InterPro" id="IPR001610">
    <property type="entry name" value="PAC"/>
</dbReference>
<feature type="compositionally biased region" description="Low complexity" evidence="5">
    <location>
        <begin position="286"/>
        <end position="318"/>
    </location>
</feature>
<dbReference type="SMART" id="SM00086">
    <property type="entry name" value="PAC"/>
    <property type="match status" value="1"/>
</dbReference>
<feature type="compositionally biased region" description="Polar residues" evidence="5">
    <location>
        <begin position="253"/>
        <end position="277"/>
    </location>
</feature>
<dbReference type="eggNOG" id="KOG3559">
    <property type="taxonomic scope" value="Eukaryota"/>
</dbReference>
<keyword evidence="2" id="KW-0805">Transcription regulation</keyword>
<sequence>MDCQSGQSTARMCTQASKYSTNVHTGLKVQHECAHRPQSTAQMCTQASLLQMIHAGQSTSKYYRFMGKLGDWIWMQTRATIIYNTGGSAQYVVCMNYVVSENEARRATVEERKSLEKSGHPSGCTCGEAMSPIPLSPQSQSSISSPAPHSPGSVCHSPGSVCHSPGSVCHSPGSVCHSPGSVCHSPGSTISMSPGSSFSPGPFSVPPSTPCLPSPCSSVAASPGSVPSPSAASCCNTKAVPPAPPVSPASSVQFSPGPTQRSEPQFSPGPTQSSMSAVPSPGPTQSSIPAVPSPAAESPQSVSSSTSADSPSSMNASSFQCEESMDVDSAPDSTQADLEQHLLMKGLTAHS</sequence>
<organism>
    <name type="scientific">Branchiostoma floridae</name>
    <name type="common">Florida lancelet</name>
    <name type="synonym">Amphioxus</name>
    <dbReference type="NCBI Taxonomy" id="7739"/>
    <lineage>
        <taxon>Eukaryota</taxon>
        <taxon>Metazoa</taxon>
        <taxon>Chordata</taxon>
        <taxon>Cephalochordata</taxon>
        <taxon>Leptocardii</taxon>
        <taxon>Amphioxiformes</taxon>
        <taxon>Branchiostomatidae</taxon>
        <taxon>Branchiostoma</taxon>
    </lineage>
</organism>
<evidence type="ECO:0000256" key="1">
    <source>
        <dbReference type="ARBA" id="ARBA00004123"/>
    </source>
</evidence>
<reference evidence="6" key="1">
    <citation type="journal article" date="2008" name="Nature">
        <title>The amphioxus genome and the evolution of the chordate karyotype.</title>
        <authorList>
            <consortium name="US DOE Joint Genome Institute (JGI-PGF)"/>
            <person name="Putnam N.H."/>
            <person name="Butts T."/>
            <person name="Ferrier D.E.K."/>
            <person name="Furlong R.F."/>
            <person name="Hellsten U."/>
            <person name="Kawashima T."/>
            <person name="Robinson-Rechavi M."/>
            <person name="Shoguchi E."/>
            <person name="Terry A."/>
            <person name="Yu J.-K."/>
            <person name="Benito-Gutierrez E.L."/>
            <person name="Dubchak I."/>
            <person name="Garcia-Fernandez J."/>
            <person name="Gibson-Brown J.J."/>
            <person name="Grigoriev I.V."/>
            <person name="Horton A.C."/>
            <person name="de Jong P.J."/>
            <person name="Jurka J."/>
            <person name="Kapitonov V.V."/>
            <person name="Kohara Y."/>
            <person name="Kuroki Y."/>
            <person name="Lindquist E."/>
            <person name="Lucas S."/>
            <person name="Osoegawa K."/>
            <person name="Pennacchio L.A."/>
            <person name="Salamov A.A."/>
            <person name="Satou Y."/>
            <person name="Sauka-Spengler T."/>
            <person name="Schmutz J."/>
            <person name="Shin-I T."/>
            <person name="Toyoda A."/>
            <person name="Bronner-Fraser M."/>
            <person name="Fujiyama A."/>
            <person name="Holland L.Z."/>
            <person name="Holland P.W.H."/>
            <person name="Satoh N."/>
            <person name="Rokhsar D.S."/>
        </authorList>
    </citation>
    <scope>NUCLEOTIDE SEQUENCE [LARGE SCALE GENOMIC DNA]</scope>
    <source>
        <strain evidence="6">S238N-H82</strain>
        <tissue evidence="6">Testes</tissue>
    </source>
</reference>
<dbReference type="STRING" id="7739.C3YA52"/>
<dbReference type="CDD" id="cd00130">
    <property type="entry name" value="PAS"/>
    <property type="match status" value="1"/>
</dbReference>
<protein>
    <recommendedName>
        <fullName evidence="7">PAS fold-3 domain-containing protein</fullName>
    </recommendedName>
</protein>
<feature type="region of interest" description="Disordered" evidence="5">
    <location>
        <begin position="245"/>
        <end position="351"/>
    </location>
</feature>
<dbReference type="PANTHER" id="PTHR23043:SF40">
    <property type="match status" value="1"/>
</dbReference>
<evidence type="ECO:0008006" key="7">
    <source>
        <dbReference type="Google" id="ProtNLM"/>
    </source>
</evidence>
<evidence type="ECO:0000313" key="6">
    <source>
        <dbReference type="EMBL" id="EEN62600.1"/>
    </source>
</evidence>
<comment type="subcellular location">
    <subcellularLocation>
        <location evidence="1">Nucleus</location>
    </subcellularLocation>
</comment>
<gene>
    <name evidence="6" type="ORF">BRAFLDRAFT_72659</name>
</gene>
<dbReference type="AlphaFoldDB" id="C3YA52"/>
<keyword evidence="3" id="KW-0804">Transcription</keyword>
<dbReference type="Pfam" id="PF14598">
    <property type="entry name" value="PAS_11"/>
    <property type="match status" value="1"/>
</dbReference>
<keyword evidence="4" id="KW-0539">Nucleus</keyword>
<evidence type="ECO:0000256" key="4">
    <source>
        <dbReference type="ARBA" id="ARBA00023242"/>
    </source>
</evidence>
<evidence type="ECO:0000256" key="3">
    <source>
        <dbReference type="ARBA" id="ARBA00023163"/>
    </source>
</evidence>
<evidence type="ECO:0000256" key="5">
    <source>
        <dbReference type="SAM" id="MobiDB-lite"/>
    </source>
</evidence>
<dbReference type="Gene3D" id="3.30.450.20">
    <property type="entry name" value="PAS domain"/>
    <property type="match status" value="1"/>
</dbReference>
<dbReference type="GO" id="GO:0005634">
    <property type="term" value="C:nucleus"/>
    <property type="evidence" value="ECO:0007669"/>
    <property type="project" value="UniProtKB-SubCell"/>
</dbReference>
<proteinExistence type="predicted"/>
<dbReference type="EMBL" id="GG666494">
    <property type="protein sequence ID" value="EEN62600.1"/>
    <property type="molecule type" value="Genomic_DNA"/>
</dbReference>
<dbReference type="InParanoid" id="C3YA52"/>
<name>C3YA52_BRAFL</name>
<dbReference type="InterPro" id="IPR035965">
    <property type="entry name" value="PAS-like_dom_sf"/>
</dbReference>
<dbReference type="SUPFAM" id="SSF55785">
    <property type="entry name" value="PYP-like sensor domain (PAS domain)"/>
    <property type="match status" value="1"/>
</dbReference>
<evidence type="ECO:0000256" key="2">
    <source>
        <dbReference type="ARBA" id="ARBA00023015"/>
    </source>
</evidence>